<dbReference type="InterPro" id="IPR029028">
    <property type="entry name" value="Alpha/beta_knot_MTases"/>
</dbReference>
<reference evidence="8" key="1">
    <citation type="journal article" date="2017" name="Appl. Environ. Microbiol.">
        <title>Genomic analysis of Calderihabitans maritimus KKC1, a thermophilic hydrogenogenic carboxydotrophic bacterium isolated from marine sediment.</title>
        <authorList>
            <person name="Omae K."/>
            <person name="Yoneda Y."/>
            <person name="Fukuyama Y."/>
            <person name="Yoshida T."/>
            <person name="Sako Y."/>
        </authorList>
    </citation>
    <scope>NUCLEOTIDE SEQUENCE [LARGE SCALE GENOMIC DNA]</scope>
    <source>
        <strain evidence="8">KKC1</strain>
    </source>
</reference>
<accession>A0A1Z5HW50</accession>
<dbReference type="PANTHER" id="PTHR33603">
    <property type="entry name" value="METHYLTRANSFERASE"/>
    <property type="match status" value="1"/>
</dbReference>
<dbReference type="AlphaFoldDB" id="A0A1Z5HW50"/>
<dbReference type="GO" id="GO:0070038">
    <property type="term" value="F:rRNA (pseudouridine-N3-)-methyltransferase activity"/>
    <property type="evidence" value="ECO:0007669"/>
    <property type="project" value="UniProtKB-UniRule"/>
</dbReference>
<keyword evidence="2 6" id="KW-0489">Methyltransferase</keyword>
<comment type="similarity">
    <text evidence="5 6">Belongs to the RNA methyltransferase RlmH family.</text>
</comment>
<evidence type="ECO:0000313" key="8">
    <source>
        <dbReference type="Proteomes" id="UP000197032"/>
    </source>
</evidence>
<dbReference type="CDD" id="cd18081">
    <property type="entry name" value="RlmH-like"/>
    <property type="match status" value="1"/>
</dbReference>
<evidence type="ECO:0000256" key="3">
    <source>
        <dbReference type="ARBA" id="ARBA00022679"/>
    </source>
</evidence>
<evidence type="ECO:0000256" key="6">
    <source>
        <dbReference type="HAMAP-Rule" id="MF_00658"/>
    </source>
</evidence>
<dbReference type="PIRSF" id="PIRSF004505">
    <property type="entry name" value="MT_bac"/>
    <property type="match status" value="1"/>
</dbReference>
<dbReference type="OrthoDB" id="9806643at2"/>
<organism evidence="7 8">
    <name type="scientific">Calderihabitans maritimus</name>
    <dbReference type="NCBI Taxonomy" id="1246530"/>
    <lineage>
        <taxon>Bacteria</taxon>
        <taxon>Bacillati</taxon>
        <taxon>Bacillota</taxon>
        <taxon>Clostridia</taxon>
        <taxon>Neomoorellales</taxon>
        <taxon>Calderihabitantaceae</taxon>
        <taxon>Calderihabitans</taxon>
    </lineage>
</organism>
<keyword evidence="1 6" id="KW-0698">rRNA processing</keyword>
<comment type="subcellular location">
    <subcellularLocation>
        <location evidence="6">Cytoplasm</location>
    </subcellularLocation>
</comment>
<dbReference type="Pfam" id="PF02590">
    <property type="entry name" value="SPOUT_MTase"/>
    <property type="match status" value="1"/>
</dbReference>
<comment type="function">
    <text evidence="6">Specifically methylates the pseudouridine at position 1915 (m3Psi1915) in 23S rRNA.</text>
</comment>
<sequence length="159" mass="18487">MHVLIIAVGKLREKYLQQGVREYAKRLKPYARLEIIEVPEEKVSEKVSPAEKRQALEREAEKVLRYLPDKSHMIVLDIQGKLLSSEEFSRYLEDLSLRGQSNIAFVVGGPLGLDPKLISRADFRLSFSPMTFPHQLARLILLEQIYRAFKILRNEPYHK</sequence>
<dbReference type="SUPFAM" id="SSF75217">
    <property type="entry name" value="alpha/beta knot"/>
    <property type="match status" value="1"/>
</dbReference>
<dbReference type="GO" id="GO:0005737">
    <property type="term" value="C:cytoplasm"/>
    <property type="evidence" value="ECO:0007669"/>
    <property type="project" value="UniProtKB-SubCell"/>
</dbReference>
<comment type="catalytic activity">
    <reaction evidence="6">
        <text>pseudouridine(1915) in 23S rRNA + S-adenosyl-L-methionine = N(3)-methylpseudouridine(1915) in 23S rRNA + S-adenosyl-L-homocysteine + H(+)</text>
        <dbReference type="Rhea" id="RHEA:42752"/>
        <dbReference type="Rhea" id="RHEA-COMP:10221"/>
        <dbReference type="Rhea" id="RHEA-COMP:10222"/>
        <dbReference type="ChEBI" id="CHEBI:15378"/>
        <dbReference type="ChEBI" id="CHEBI:57856"/>
        <dbReference type="ChEBI" id="CHEBI:59789"/>
        <dbReference type="ChEBI" id="CHEBI:65314"/>
        <dbReference type="ChEBI" id="CHEBI:74486"/>
        <dbReference type="EC" id="2.1.1.177"/>
    </reaction>
</comment>
<dbReference type="EC" id="2.1.1.177" evidence="6"/>
<keyword evidence="4 6" id="KW-0949">S-adenosyl-L-methionine</keyword>
<evidence type="ECO:0000256" key="1">
    <source>
        <dbReference type="ARBA" id="ARBA00022552"/>
    </source>
</evidence>
<comment type="subunit">
    <text evidence="6">Homodimer.</text>
</comment>
<dbReference type="NCBIfam" id="NF000985">
    <property type="entry name" value="PRK00103.1-3"/>
    <property type="match status" value="1"/>
</dbReference>
<dbReference type="EMBL" id="BDGJ01000168">
    <property type="protein sequence ID" value="GAW93762.1"/>
    <property type="molecule type" value="Genomic_DNA"/>
</dbReference>
<evidence type="ECO:0000256" key="4">
    <source>
        <dbReference type="ARBA" id="ARBA00022691"/>
    </source>
</evidence>
<evidence type="ECO:0000256" key="2">
    <source>
        <dbReference type="ARBA" id="ARBA00022603"/>
    </source>
</evidence>
<feature type="binding site" evidence="6">
    <location>
        <position position="76"/>
    </location>
    <ligand>
        <name>S-adenosyl-L-methionine</name>
        <dbReference type="ChEBI" id="CHEBI:59789"/>
    </ligand>
</feature>
<dbReference type="RefSeq" id="WP_088554834.1">
    <property type="nucleotide sequence ID" value="NZ_BDGJ01000168.1"/>
</dbReference>
<dbReference type="HAMAP" id="MF_00658">
    <property type="entry name" value="23SrRNA_methyltr_H"/>
    <property type="match status" value="1"/>
</dbReference>
<proteinExistence type="inferred from homology"/>
<keyword evidence="6" id="KW-0963">Cytoplasm</keyword>
<dbReference type="NCBIfam" id="TIGR00246">
    <property type="entry name" value="tRNA_RlmH_YbeA"/>
    <property type="match status" value="1"/>
</dbReference>
<name>A0A1Z5HW50_9FIRM</name>
<protein>
    <recommendedName>
        <fullName evidence="6">Ribosomal RNA large subunit methyltransferase H</fullName>
        <ecNumber evidence="6">2.1.1.177</ecNumber>
    </recommendedName>
    <alternativeName>
        <fullName evidence="6">23S rRNA (pseudouridine1915-N3)-methyltransferase</fullName>
    </alternativeName>
    <alternativeName>
        <fullName evidence="6">23S rRNA m3Psi1915 methyltransferase</fullName>
    </alternativeName>
    <alternativeName>
        <fullName evidence="6">rRNA (pseudouridine-N3-)-methyltransferase RlmH</fullName>
    </alternativeName>
</protein>
<comment type="caution">
    <text evidence="7">The sequence shown here is derived from an EMBL/GenBank/DDBJ whole genome shotgun (WGS) entry which is preliminary data.</text>
</comment>
<feature type="binding site" evidence="6">
    <location>
        <begin position="127"/>
        <end position="132"/>
    </location>
    <ligand>
        <name>S-adenosyl-L-methionine</name>
        <dbReference type="ChEBI" id="CHEBI:59789"/>
    </ligand>
</feature>
<evidence type="ECO:0000313" key="7">
    <source>
        <dbReference type="EMBL" id="GAW93762.1"/>
    </source>
</evidence>
<keyword evidence="3 6" id="KW-0808">Transferase</keyword>
<keyword evidence="8" id="KW-1185">Reference proteome</keyword>
<dbReference type="InterPro" id="IPR003742">
    <property type="entry name" value="RlmH-like"/>
</dbReference>
<evidence type="ECO:0000256" key="5">
    <source>
        <dbReference type="ARBA" id="ARBA00038303"/>
    </source>
</evidence>
<dbReference type="PANTHER" id="PTHR33603:SF1">
    <property type="entry name" value="RIBOSOMAL RNA LARGE SUBUNIT METHYLTRANSFERASE H"/>
    <property type="match status" value="1"/>
</dbReference>
<dbReference type="NCBIfam" id="NF000986">
    <property type="entry name" value="PRK00103.1-4"/>
    <property type="match status" value="1"/>
</dbReference>
<dbReference type="InterPro" id="IPR029026">
    <property type="entry name" value="tRNA_m1G_MTases_N"/>
</dbReference>
<dbReference type="Gene3D" id="3.40.1280.10">
    <property type="match status" value="1"/>
</dbReference>
<gene>
    <name evidence="6" type="primary">rlmH</name>
    <name evidence="7" type="ORF">KKC1_28900</name>
</gene>
<dbReference type="Proteomes" id="UP000197032">
    <property type="component" value="Unassembled WGS sequence"/>
</dbReference>
<feature type="binding site" evidence="6">
    <location>
        <position position="108"/>
    </location>
    <ligand>
        <name>S-adenosyl-L-methionine</name>
        <dbReference type="ChEBI" id="CHEBI:59789"/>
    </ligand>
</feature>